<dbReference type="OrthoDB" id="7060065at2"/>
<reference evidence="2 3" key="1">
    <citation type="submission" date="2018-01" db="EMBL/GenBank/DDBJ databases">
        <title>Genomic Encyclopedia of Archaeal and Bacterial Type Strains, Phase II (KMG-II): from individual species to whole genera.</title>
        <authorList>
            <person name="Goeker M."/>
        </authorList>
    </citation>
    <scope>NUCLEOTIDE SEQUENCE [LARGE SCALE GENOMIC DNA]</scope>
    <source>
        <strain evidence="2 3">DSM 17023</strain>
    </source>
</reference>
<protein>
    <submittedName>
        <fullName evidence="2">Adenine/guanine phosphoribosyltransferase-like PRPP-binding protein</fullName>
    </submittedName>
</protein>
<comment type="caution">
    <text evidence="2">The sequence shown here is derived from an EMBL/GenBank/DDBJ whole genome shotgun (WGS) entry which is preliminary data.</text>
</comment>
<dbReference type="InterPro" id="IPR029057">
    <property type="entry name" value="PRTase-like"/>
</dbReference>
<dbReference type="Pfam" id="PF00156">
    <property type="entry name" value="Pribosyltran"/>
    <property type="match status" value="1"/>
</dbReference>
<evidence type="ECO:0000313" key="2">
    <source>
        <dbReference type="EMBL" id="POF28250.1"/>
    </source>
</evidence>
<dbReference type="PANTHER" id="PTHR43218">
    <property type="entry name" value="PHOSPHORIBOSYLTRANSFERASE-RELATED"/>
    <property type="match status" value="1"/>
</dbReference>
<feature type="domain" description="Phosphoribosyltransferase" evidence="1">
    <location>
        <begin position="65"/>
        <end position="196"/>
    </location>
</feature>
<dbReference type="EMBL" id="PPCN01000015">
    <property type="protein sequence ID" value="POF28250.1"/>
    <property type="molecule type" value="Genomic_DNA"/>
</dbReference>
<name>A0A2S3UL07_9HYPH</name>
<gene>
    <name evidence="2" type="ORF">CLV41_11517</name>
</gene>
<proteinExistence type="predicted"/>
<keyword evidence="2" id="KW-0808">Transferase</keyword>
<dbReference type="SUPFAM" id="SSF53271">
    <property type="entry name" value="PRTase-like"/>
    <property type="match status" value="1"/>
</dbReference>
<dbReference type="CDD" id="cd06223">
    <property type="entry name" value="PRTases_typeI"/>
    <property type="match status" value="1"/>
</dbReference>
<dbReference type="GO" id="GO:0016757">
    <property type="term" value="F:glycosyltransferase activity"/>
    <property type="evidence" value="ECO:0007669"/>
    <property type="project" value="UniProtKB-KW"/>
</dbReference>
<dbReference type="Gene3D" id="3.40.50.2020">
    <property type="match status" value="1"/>
</dbReference>
<dbReference type="PANTHER" id="PTHR43218:SF1">
    <property type="entry name" value="PHOSPHORIBOSYLTRANSFERASE"/>
    <property type="match status" value="1"/>
</dbReference>
<sequence length="236" mass="25745">MIGDVFEKEPHVFWQETVPAGTFETSPPDGHRIFFPALLPDGDQLALPIRELADGQSALASLIVNQASFEVVDRLAAALAGLARPFSPDVVVGLPTLGLTLAAPAARNLGHSRFVALSTSRKFWYRDELSVPLRSITSPDQTKRLYLDPRMLPLLKGRRVLLVDDVLSSGTSILAGLRLLKLCGIEPVAIGAAMLQTMRWKEALEQEESGLPERVIGVFRTPKLIRHPGGGWQPEA</sequence>
<dbReference type="InterPro" id="IPR000836">
    <property type="entry name" value="PRTase_dom"/>
</dbReference>
<keyword evidence="3" id="KW-1185">Reference proteome</keyword>
<evidence type="ECO:0000259" key="1">
    <source>
        <dbReference type="Pfam" id="PF00156"/>
    </source>
</evidence>
<accession>A0A2S3UL07</accession>
<keyword evidence="2" id="KW-0328">Glycosyltransferase</keyword>
<organism evidence="2 3">
    <name type="scientific">Roseibium marinum</name>
    <dbReference type="NCBI Taxonomy" id="281252"/>
    <lineage>
        <taxon>Bacteria</taxon>
        <taxon>Pseudomonadati</taxon>
        <taxon>Pseudomonadota</taxon>
        <taxon>Alphaproteobacteria</taxon>
        <taxon>Hyphomicrobiales</taxon>
        <taxon>Stappiaceae</taxon>
        <taxon>Roseibium</taxon>
    </lineage>
</organism>
<dbReference type="RefSeq" id="WP_103225071.1">
    <property type="nucleotide sequence ID" value="NZ_PPCN01000015.1"/>
</dbReference>
<evidence type="ECO:0000313" key="3">
    <source>
        <dbReference type="Proteomes" id="UP000236959"/>
    </source>
</evidence>
<dbReference type="Proteomes" id="UP000236959">
    <property type="component" value="Unassembled WGS sequence"/>
</dbReference>
<dbReference type="NCBIfam" id="NF004689">
    <property type="entry name" value="PRK06031.1"/>
    <property type="match status" value="1"/>
</dbReference>
<dbReference type="AlphaFoldDB" id="A0A2S3UL07"/>